<dbReference type="SUPFAM" id="SSF54593">
    <property type="entry name" value="Glyoxalase/Bleomycin resistance protein/Dihydroxybiphenyl dioxygenase"/>
    <property type="match status" value="1"/>
</dbReference>
<dbReference type="PROSITE" id="PS51819">
    <property type="entry name" value="VOC"/>
    <property type="match status" value="1"/>
</dbReference>
<protein>
    <submittedName>
        <fullName evidence="2">Catechol 2,3-dioxygenase-like lactoylglutathione lyase family enzyme</fullName>
    </submittedName>
</protein>
<dbReference type="Pfam" id="PF00903">
    <property type="entry name" value="Glyoxalase"/>
    <property type="match status" value="1"/>
</dbReference>
<evidence type="ECO:0000313" key="2">
    <source>
        <dbReference type="EMBL" id="NIK87973.1"/>
    </source>
</evidence>
<evidence type="ECO:0000313" key="3">
    <source>
        <dbReference type="Proteomes" id="UP000570514"/>
    </source>
</evidence>
<dbReference type="InterPro" id="IPR029068">
    <property type="entry name" value="Glyas_Bleomycin-R_OHBP_Dase"/>
</dbReference>
<dbReference type="Gene3D" id="3.10.180.10">
    <property type="entry name" value="2,3-Dihydroxybiphenyl 1,2-Dioxygenase, domain 1"/>
    <property type="match status" value="1"/>
</dbReference>
<dbReference type="GO" id="GO:0016829">
    <property type="term" value="F:lyase activity"/>
    <property type="evidence" value="ECO:0007669"/>
    <property type="project" value="UniProtKB-KW"/>
</dbReference>
<dbReference type="AlphaFoldDB" id="A0A846MXC8"/>
<dbReference type="Proteomes" id="UP000570514">
    <property type="component" value="Unassembled WGS sequence"/>
</dbReference>
<organism evidence="2 3">
    <name type="scientific">Rhizomicrobium palustre</name>
    <dbReference type="NCBI Taxonomy" id="189966"/>
    <lineage>
        <taxon>Bacteria</taxon>
        <taxon>Pseudomonadati</taxon>
        <taxon>Pseudomonadota</taxon>
        <taxon>Alphaproteobacteria</taxon>
        <taxon>Micropepsales</taxon>
        <taxon>Micropepsaceae</taxon>
        <taxon>Rhizomicrobium</taxon>
    </lineage>
</organism>
<dbReference type="PANTHER" id="PTHR35006">
    <property type="entry name" value="GLYOXALASE FAMILY PROTEIN (AFU_ORTHOLOGUE AFUA_5G14830)"/>
    <property type="match status" value="1"/>
</dbReference>
<dbReference type="InterPro" id="IPR004360">
    <property type="entry name" value="Glyas_Fos-R_dOase_dom"/>
</dbReference>
<dbReference type="InterPro" id="IPR037523">
    <property type="entry name" value="VOC_core"/>
</dbReference>
<accession>A0A846MXC8</accession>
<keyword evidence="2" id="KW-0456">Lyase</keyword>
<reference evidence="2 3" key="1">
    <citation type="submission" date="2020-03" db="EMBL/GenBank/DDBJ databases">
        <title>Genomic Encyclopedia of Type Strains, Phase IV (KMG-IV): sequencing the most valuable type-strain genomes for metagenomic binning, comparative biology and taxonomic classification.</title>
        <authorList>
            <person name="Goeker M."/>
        </authorList>
    </citation>
    <scope>NUCLEOTIDE SEQUENCE [LARGE SCALE GENOMIC DNA]</scope>
    <source>
        <strain evidence="2 3">DSM 19867</strain>
    </source>
</reference>
<dbReference type="CDD" id="cd07262">
    <property type="entry name" value="VOC_like"/>
    <property type="match status" value="1"/>
</dbReference>
<gene>
    <name evidence="2" type="ORF">FHS83_001291</name>
</gene>
<proteinExistence type="predicted"/>
<dbReference type="GO" id="GO:0051213">
    <property type="term" value="F:dioxygenase activity"/>
    <property type="evidence" value="ECO:0007669"/>
    <property type="project" value="UniProtKB-KW"/>
</dbReference>
<sequence>MLGYVTIGARDVEASGKFYDAVLGAIGEERKFADGGWIGYGPKGEDSHYLYLCSPYDGKAAVPANGLMLAFKAKSKAEVDEAYAAAMANGGSDEGAPGFRPPEGKEFYGAYMRDPTGNKFCVYVKQ</sequence>
<keyword evidence="3" id="KW-1185">Reference proteome</keyword>
<comment type="caution">
    <text evidence="2">The sequence shown here is derived from an EMBL/GenBank/DDBJ whole genome shotgun (WGS) entry which is preliminary data.</text>
</comment>
<evidence type="ECO:0000259" key="1">
    <source>
        <dbReference type="PROSITE" id="PS51819"/>
    </source>
</evidence>
<feature type="domain" description="VOC" evidence="1">
    <location>
        <begin position="1"/>
        <end position="125"/>
    </location>
</feature>
<name>A0A846MXC8_9PROT</name>
<dbReference type="RefSeq" id="WP_167082015.1">
    <property type="nucleotide sequence ID" value="NZ_BAAADC010000001.1"/>
</dbReference>
<keyword evidence="2" id="KW-0223">Dioxygenase</keyword>
<dbReference type="PANTHER" id="PTHR35006:SF1">
    <property type="entry name" value="BLL2941 PROTEIN"/>
    <property type="match status" value="1"/>
</dbReference>
<keyword evidence="2" id="KW-0560">Oxidoreductase</keyword>
<dbReference type="EMBL" id="JAASRM010000001">
    <property type="protein sequence ID" value="NIK87973.1"/>
    <property type="molecule type" value="Genomic_DNA"/>
</dbReference>